<dbReference type="AlphaFoldDB" id="A0ABD3NBC0"/>
<gene>
    <name evidence="2" type="ORF">ACHAWO_004943</name>
</gene>
<accession>A0ABD3NBC0</accession>
<reference evidence="2 3" key="1">
    <citation type="submission" date="2024-10" db="EMBL/GenBank/DDBJ databases">
        <title>Updated reference genomes for cyclostephanoid diatoms.</title>
        <authorList>
            <person name="Roberts W.R."/>
            <person name="Alverson A.J."/>
        </authorList>
    </citation>
    <scope>NUCLEOTIDE SEQUENCE [LARGE SCALE GENOMIC DNA]</scope>
    <source>
        <strain evidence="2 3">AJA010-31</strain>
    </source>
</reference>
<feature type="compositionally biased region" description="Acidic residues" evidence="1">
    <location>
        <begin position="207"/>
        <end position="216"/>
    </location>
</feature>
<protein>
    <recommendedName>
        <fullName evidence="4">PiggyBac transposable element-derived protein domain-containing protein</fullName>
    </recommendedName>
</protein>
<organism evidence="2 3">
    <name type="scientific">Cyclotella atomus</name>
    <dbReference type="NCBI Taxonomy" id="382360"/>
    <lineage>
        <taxon>Eukaryota</taxon>
        <taxon>Sar</taxon>
        <taxon>Stramenopiles</taxon>
        <taxon>Ochrophyta</taxon>
        <taxon>Bacillariophyta</taxon>
        <taxon>Coscinodiscophyceae</taxon>
        <taxon>Thalassiosirophycidae</taxon>
        <taxon>Stephanodiscales</taxon>
        <taxon>Stephanodiscaceae</taxon>
        <taxon>Cyclotella</taxon>
    </lineage>
</organism>
<evidence type="ECO:0000313" key="2">
    <source>
        <dbReference type="EMBL" id="KAL3773374.1"/>
    </source>
</evidence>
<keyword evidence="3" id="KW-1185">Reference proteome</keyword>
<comment type="caution">
    <text evidence="2">The sequence shown here is derived from an EMBL/GenBank/DDBJ whole genome shotgun (WGS) entry which is preliminary data.</text>
</comment>
<proteinExistence type="predicted"/>
<dbReference type="Proteomes" id="UP001530400">
    <property type="component" value="Unassembled WGS sequence"/>
</dbReference>
<sequence length="228" mass="25948">MVVTAAHDIYRFCCDGLADPEWAVPENERMSFRDFRMTLSKQMLAYDPSMGLLPGDHDFRAYTRLTTAKKQKRKRGKRDRIVYESEGVTAENYQKAKRHKSGRLCGDLQQFLDHSSSVKRSTNQGVCEVCQKKTVWRCKSCSASLCILENRNFTGGSCLVRFHCDSFFGLAKRDARMSDDTKWKPANQNRIRRHAGYMQTLMSKANDEDDSSEEEGSVVGGIFNSTAV</sequence>
<evidence type="ECO:0008006" key="4">
    <source>
        <dbReference type="Google" id="ProtNLM"/>
    </source>
</evidence>
<evidence type="ECO:0000313" key="3">
    <source>
        <dbReference type="Proteomes" id="UP001530400"/>
    </source>
</evidence>
<name>A0ABD3NBC0_9STRA</name>
<dbReference type="EMBL" id="JALLPJ020001236">
    <property type="protein sequence ID" value="KAL3773374.1"/>
    <property type="molecule type" value="Genomic_DNA"/>
</dbReference>
<feature type="region of interest" description="Disordered" evidence="1">
    <location>
        <begin position="204"/>
        <end position="228"/>
    </location>
</feature>
<evidence type="ECO:0000256" key="1">
    <source>
        <dbReference type="SAM" id="MobiDB-lite"/>
    </source>
</evidence>